<dbReference type="Proteomes" id="UP000053477">
    <property type="component" value="Unassembled WGS sequence"/>
</dbReference>
<evidence type="ECO:0000313" key="1">
    <source>
        <dbReference type="EMBL" id="KLO03944.1"/>
    </source>
</evidence>
<gene>
    <name evidence="1" type="ORF">SCHPADRAFT_948154</name>
</gene>
<reference evidence="1 2" key="1">
    <citation type="submission" date="2015-04" db="EMBL/GenBank/DDBJ databases">
        <title>Complete genome sequence of Schizopora paradoxa KUC8140, a cosmopolitan wood degrader in East Asia.</title>
        <authorList>
            <consortium name="DOE Joint Genome Institute"/>
            <person name="Min B."/>
            <person name="Park H."/>
            <person name="Jang Y."/>
            <person name="Kim J.-J."/>
            <person name="Kim K.H."/>
            <person name="Pangilinan J."/>
            <person name="Lipzen A."/>
            <person name="Riley R."/>
            <person name="Grigoriev I.V."/>
            <person name="Spatafora J.W."/>
            <person name="Choi I.-G."/>
        </authorList>
    </citation>
    <scope>NUCLEOTIDE SEQUENCE [LARGE SCALE GENOMIC DNA]</scope>
    <source>
        <strain evidence="1 2">KUC8140</strain>
    </source>
</reference>
<name>A0A0H2QX98_9AGAM</name>
<keyword evidence="2" id="KW-1185">Reference proteome</keyword>
<dbReference type="EMBL" id="KQ086857">
    <property type="protein sequence ID" value="KLO03944.1"/>
    <property type="molecule type" value="Genomic_DNA"/>
</dbReference>
<dbReference type="InParanoid" id="A0A0H2QX98"/>
<sequence length="184" mass="21567">MAVPRTLYQHTPFNMLHVYHFNIGEVLAELHQQLNWNTIPPEHLGHSALQGLCRGLVQIGLLQLRSDFLHVIWDLHHSHLLSIFPPPFTLLEHMQEIHNHLLPLLDTYPEDVPNALNHIRDMYYIRCPEDFQQEFSFEALTRFVISQAHLACISILPTHRHEDHKLAPGLEKFEREMLEIFLGN</sequence>
<dbReference type="AlphaFoldDB" id="A0A0H2QX98"/>
<evidence type="ECO:0000313" key="2">
    <source>
        <dbReference type="Proteomes" id="UP000053477"/>
    </source>
</evidence>
<proteinExistence type="predicted"/>
<organism evidence="1 2">
    <name type="scientific">Schizopora paradoxa</name>
    <dbReference type="NCBI Taxonomy" id="27342"/>
    <lineage>
        <taxon>Eukaryota</taxon>
        <taxon>Fungi</taxon>
        <taxon>Dikarya</taxon>
        <taxon>Basidiomycota</taxon>
        <taxon>Agaricomycotina</taxon>
        <taxon>Agaricomycetes</taxon>
        <taxon>Hymenochaetales</taxon>
        <taxon>Schizoporaceae</taxon>
        <taxon>Schizopora</taxon>
    </lineage>
</organism>
<accession>A0A0H2QX98</accession>
<protein>
    <submittedName>
        <fullName evidence="1">Uncharacterized protein</fullName>
    </submittedName>
</protein>